<dbReference type="InterPro" id="IPR018551">
    <property type="entry name" value="DUF2007"/>
</dbReference>
<feature type="transmembrane region" description="Helical" evidence="1">
    <location>
        <begin position="108"/>
        <end position="124"/>
    </location>
</feature>
<evidence type="ECO:0000313" key="3">
    <source>
        <dbReference type="EMBL" id="TKC05480.1"/>
    </source>
</evidence>
<proteinExistence type="predicted"/>
<dbReference type="RefSeq" id="WP_136843464.1">
    <property type="nucleotide sequence ID" value="NZ_SWBR01000005.1"/>
</dbReference>
<keyword evidence="4" id="KW-1185">Reference proteome</keyword>
<comment type="caution">
    <text evidence="3">The sequence shown here is derived from an EMBL/GenBank/DDBJ whole genome shotgun (WGS) entry which is preliminary data.</text>
</comment>
<dbReference type="Gene3D" id="3.30.70.790">
    <property type="entry name" value="UreE, C-terminal domain"/>
    <property type="match status" value="1"/>
</dbReference>
<feature type="domain" description="DUF2007" evidence="2">
    <location>
        <begin position="13"/>
        <end position="70"/>
    </location>
</feature>
<evidence type="ECO:0000256" key="1">
    <source>
        <dbReference type="SAM" id="Phobius"/>
    </source>
</evidence>
<name>A0A4U1CHP7_9SPHI</name>
<organism evidence="3 4">
    <name type="scientific">Pedobacter polaris</name>
    <dbReference type="NCBI Taxonomy" id="2571273"/>
    <lineage>
        <taxon>Bacteria</taxon>
        <taxon>Pseudomonadati</taxon>
        <taxon>Bacteroidota</taxon>
        <taxon>Sphingobacteriia</taxon>
        <taxon>Sphingobacteriales</taxon>
        <taxon>Sphingobacteriaceae</taxon>
        <taxon>Pedobacter</taxon>
    </lineage>
</organism>
<dbReference type="Proteomes" id="UP000309488">
    <property type="component" value="Unassembled WGS sequence"/>
</dbReference>
<accession>A0A4U1CHP7</accession>
<gene>
    <name evidence="3" type="ORF">FA048_17275</name>
</gene>
<dbReference type="AlphaFoldDB" id="A0A4U1CHP7"/>
<sequence>MEDKIVVYSSYYNPIEANIIKSRLEDSDIPCFLTDEHVATIQPMYNQAIGGVKLNVFEKDIERINILLNEEQDFIEDNAETIIEEDKVECEKCGSTNVSFGQATKKRFSWWVTIISLLFFIYPFKANKCYHCYECGNEFK</sequence>
<keyword evidence="1" id="KW-0812">Transmembrane</keyword>
<dbReference type="InterPro" id="IPR011322">
    <property type="entry name" value="N-reg_PII-like_a/b"/>
</dbReference>
<dbReference type="EMBL" id="SWBR01000005">
    <property type="protein sequence ID" value="TKC05480.1"/>
    <property type="molecule type" value="Genomic_DNA"/>
</dbReference>
<dbReference type="Pfam" id="PF09413">
    <property type="entry name" value="DUF2007"/>
    <property type="match status" value="1"/>
</dbReference>
<protein>
    <submittedName>
        <fullName evidence="3">DUF2007 domain-containing protein</fullName>
    </submittedName>
</protein>
<evidence type="ECO:0000259" key="2">
    <source>
        <dbReference type="Pfam" id="PF09413"/>
    </source>
</evidence>
<keyword evidence="1" id="KW-0472">Membrane</keyword>
<dbReference type="SUPFAM" id="SSF54913">
    <property type="entry name" value="GlnB-like"/>
    <property type="match status" value="1"/>
</dbReference>
<reference evidence="3 4" key="1">
    <citation type="submission" date="2019-04" db="EMBL/GenBank/DDBJ databases">
        <title>Pedobacter sp. RP-3-22 sp. nov., isolated from Arctic soil.</title>
        <authorList>
            <person name="Dahal R.H."/>
            <person name="Kim D.-U."/>
        </authorList>
    </citation>
    <scope>NUCLEOTIDE SEQUENCE [LARGE SCALE GENOMIC DNA]</scope>
    <source>
        <strain evidence="3 4">RP-3-22</strain>
    </source>
</reference>
<evidence type="ECO:0000313" key="4">
    <source>
        <dbReference type="Proteomes" id="UP000309488"/>
    </source>
</evidence>
<keyword evidence="1" id="KW-1133">Transmembrane helix</keyword>
<dbReference type="OrthoDB" id="8480302at2"/>